<evidence type="ECO:0000313" key="2">
    <source>
        <dbReference type="EMBL" id="CAB9525367.1"/>
    </source>
</evidence>
<evidence type="ECO:0000259" key="1">
    <source>
        <dbReference type="Pfam" id="PF12146"/>
    </source>
</evidence>
<dbReference type="PANTHER" id="PTHR33428">
    <property type="entry name" value="CHLOROPHYLLASE-2, CHLOROPLASTIC"/>
    <property type="match status" value="1"/>
</dbReference>
<accession>A0A9N8EP22</accession>
<dbReference type="InterPro" id="IPR029058">
    <property type="entry name" value="AB_hydrolase_fold"/>
</dbReference>
<dbReference type="PANTHER" id="PTHR33428:SF14">
    <property type="entry name" value="CARBOXYLESTERASE TYPE B DOMAIN-CONTAINING PROTEIN"/>
    <property type="match status" value="1"/>
</dbReference>
<dbReference type="Gene3D" id="3.40.50.1820">
    <property type="entry name" value="alpha/beta hydrolase"/>
    <property type="match status" value="1"/>
</dbReference>
<dbReference type="OrthoDB" id="2093222at2759"/>
<sequence length="334" mass="36486">MTTSTTIHHRQKRTSWILGALVFSIRSCSGLFFDQSVVIDPNDPLENTGPSTVITEPVQFALETDTLQGEMFIPRESDGSFTEIYGFVLFMPGAGSSFTMYEDYLNHLASHGYLTVGLDFASRGITTESEHDLKAQQALDVIAAVQSMDSAYESLPVICAGHSQGGKISFYAASTDTTGSIKGVMAMDPVNSGGPPCFLFPNLCIKYPVAPNTESGQRGIMHQMSDGTGSIIFRSEPDFFTNPDEQFNAQYFYYGSDGQGTDAAPSPAFYYDMGNFGHTAYLPMLCSEQIQLIKRSMVAFLQQHIQGIGRDDYLTGNIVQADIDSGYLNAVESR</sequence>
<dbReference type="AlphaFoldDB" id="A0A9N8EP22"/>
<evidence type="ECO:0000313" key="3">
    <source>
        <dbReference type="Proteomes" id="UP001153069"/>
    </source>
</evidence>
<dbReference type="SUPFAM" id="SSF53474">
    <property type="entry name" value="alpha/beta-Hydrolases"/>
    <property type="match status" value="1"/>
</dbReference>
<comment type="caution">
    <text evidence="2">The sequence shown here is derived from an EMBL/GenBank/DDBJ whole genome shotgun (WGS) entry which is preliminary data.</text>
</comment>
<dbReference type="EMBL" id="CAICTM010001665">
    <property type="protein sequence ID" value="CAB9525367.1"/>
    <property type="molecule type" value="Genomic_DNA"/>
</dbReference>
<protein>
    <recommendedName>
        <fullName evidence="1">Serine aminopeptidase S33 domain-containing protein</fullName>
    </recommendedName>
</protein>
<feature type="domain" description="Serine aminopeptidase S33" evidence="1">
    <location>
        <begin position="86"/>
        <end position="190"/>
    </location>
</feature>
<keyword evidence="3" id="KW-1185">Reference proteome</keyword>
<dbReference type="Pfam" id="PF12146">
    <property type="entry name" value="Hydrolase_4"/>
    <property type="match status" value="1"/>
</dbReference>
<reference evidence="2" key="1">
    <citation type="submission" date="2020-06" db="EMBL/GenBank/DDBJ databases">
        <authorList>
            <consortium name="Plant Systems Biology data submission"/>
        </authorList>
    </citation>
    <scope>NUCLEOTIDE SEQUENCE</scope>
    <source>
        <strain evidence="2">D6</strain>
    </source>
</reference>
<dbReference type="InterPro" id="IPR022742">
    <property type="entry name" value="Hydrolase_4"/>
</dbReference>
<gene>
    <name evidence="2" type="ORF">SEMRO_1667_G289770.1</name>
</gene>
<proteinExistence type="predicted"/>
<name>A0A9N8EP22_9STRA</name>
<dbReference type="Proteomes" id="UP001153069">
    <property type="component" value="Unassembled WGS sequence"/>
</dbReference>
<organism evidence="2 3">
    <name type="scientific">Seminavis robusta</name>
    <dbReference type="NCBI Taxonomy" id="568900"/>
    <lineage>
        <taxon>Eukaryota</taxon>
        <taxon>Sar</taxon>
        <taxon>Stramenopiles</taxon>
        <taxon>Ochrophyta</taxon>
        <taxon>Bacillariophyta</taxon>
        <taxon>Bacillariophyceae</taxon>
        <taxon>Bacillariophycidae</taxon>
        <taxon>Naviculales</taxon>
        <taxon>Naviculaceae</taxon>
        <taxon>Seminavis</taxon>
    </lineage>
</organism>